<dbReference type="AlphaFoldDB" id="A0A7E4VNP7"/>
<proteinExistence type="predicted"/>
<dbReference type="WBParaSite" id="Pan_g23427.t1">
    <property type="protein sequence ID" value="Pan_g23427.t1"/>
    <property type="gene ID" value="Pan_g23427"/>
</dbReference>
<reference evidence="2" key="2">
    <citation type="submission" date="2020-10" db="UniProtKB">
        <authorList>
            <consortium name="WormBaseParasite"/>
        </authorList>
    </citation>
    <scope>IDENTIFICATION</scope>
</reference>
<reference evidence="1" key="1">
    <citation type="journal article" date="2013" name="Genetics">
        <title>The draft genome and transcriptome of Panagrellus redivivus are shaped by the harsh demands of a free-living lifestyle.</title>
        <authorList>
            <person name="Srinivasan J."/>
            <person name="Dillman A.R."/>
            <person name="Macchietto M.G."/>
            <person name="Heikkinen L."/>
            <person name="Lakso M."/>
            <person name="Fracchia K.M."/>
            <person name="Antoshechkin I."/>
            <person name="Mortazavi A."/>
            <person name="Wong G."/>
            <person name="Sternberg P.W."/>
        </authorList>
    </citation>
    <scope>NUCLEOTIDE SEQUENCE [LARGE SCALE GENOMIC DNA]</scope>
    <source>
        <strain evidence="1">MT8872</strain>
    </source>
</reference>
<sequence length="91" mass="10058">MLLIANSTGLAACTVDENVYKNSCGVTSDTMVLQGNHYGFIAGSPVFPGFNRRRGSCYAPYPCHAKPCTFDVYRSGSDSWRQWRRAFGDPL</sequence>
<organism evidence="1 2">
    <name type="scientific">Panagrellus redivivus</name>
    <name type="common">Microworm</name>
    <dbReference type="NCBI Taxonomy" id="6233"/>
    <lineage>
        <taxon>Eukaryota</taxon>
        <taxon>Metazoa</taxon>
        <taxon>Ecdysozoa</taxon>
        <taxon>Nematoda</taxon>
        <taxon>Chromadorea</taxon>
        <taxon>Rhabditida</taxon>
        <taxon>Tylenchina</taxon>
        <taxon>Panagrolaimomorpha</taxon>
        <taxon>Panagrolaimoidea</taxon>
        <taxon>Panagrolaimidae</taxon>
        <taxon>Panagrellus</taxon>
    </lineage>
</organism>
<evidence type="ECO:0000313" key="1">
    <source>
        <dbReference type="Proteomes" id="UP000492821"/>
    </source>
</evidence>
<accession>A0A7E4VNP7</accession>
<evidence type="ECO:0000313" key="2">
    <source>
        <dbReference type="WBParaSite" id="Pan_g23427.t1"/>
    </source>
</evidence>
<keyword evidence="1" id="KW-1185">Reference proteome</keyword>
<dbReference type="Proteomes" id="UP000492821">
    <property type="component" value="Unassembled WGS sequence"/>
</dbReference>
<name>A0A7E4VNP7_PANRE</name>
<protein>
    <submittedName>
        <fullName evidence="2">Lysozyme</fullName>
    </submittedName>
</protein>